<feature type="compositionally biased region" description="Basic and acidic residues" evidence="1">
    <location>
        <begin position="293"/>
        <end position="317"/>
    </location>
</feature>
<proteinExistence type="predicted"/>
<feature type="region of interest" description="Disordered" evidence="1">
    <location>
        <begin position="243"/>
        <end position="334"/>
    </location>
</feature>
<dbReference type="PANTHER" id="PTHR31286:SF164">
    <property type="entry name" value="ZINC FINGER, CCHC-TYPE"/>
    <property type="match status" value="1"/>
</dbReference>
<dbReference type="InterPro" id="IPR040256">
    <property type="entry name" value="At4g02000-like"/>
</dbReference>
<evidence type="ECO:0000313" key="3">
    <source>
        <dbReference type="RefSeq" id="XP_009768438.1"/>
    </source>
</evidence>
<dbReference type="PANTHER" id="PTHR31286">
    <property type="entry name" value="GLYCINE-RICH CELL WALL STRUCTURAL PROTEIN 1.8-LIKE"/>
    <property type="match status" value="1"/>
</dbReference>
<accession>A0A1U7VPV9</accession>
<sequence length="334" mass="38440">MWLQKWSPDFKPAEDLPIAPVWALLPGLPFHMHTWNYVKQVVSAIGTPFEMDLATRGRTRPSIAKVRVEIDLLKDQPNSVYVGQIYDNAPQKGFMQKIEFEGVPKYCKFCRKLGHNMINCRALERKRLLKTENWMTKKLNAENKGTDLNNKKEVYEKGKAINNGQDRDSITQNQLKRKNGNESDNYQQKHSSNIRGDPGRILRRANQGNSLRRKLKRKIHNKEINLALQNLNQEGNLDMAMSVQKQLTDSRKGDQESNLDEVVSAQRQSTNYRKGEQVGADHNKAPLSSSSSKQEHNDYNSNSDNKEDQQESIHDNDSQNENAELENRKKEKKA</sequence>
<dbReference type="AlphaFoldDB" id="A0A1U7VPV9"/>
<dbReference type="GeneID" id="104219444"/>
<organism evidence="2 3">
    <name type="scientific">Nicotiana sylvestris</name>
    <name type="common">Wood tobacco</name>
    <name type="synonym">South American tobacco</name>
    <dbReference type="NCBI Taxonomy" id="4096"/>
    <lineage>
        <taxon>Eukaryota</taxon>
        <taxon>Viridiplantae</taxon>
        <taxon>Streptophyta</taxon>
        <taxon>Embryophyta</taxon>
        <taxon>Tracheophyta</taxon>
        <taxon>Spermatophyta</taxon>
        <taxon>Magnoliopsida</taxon>
        <taxon>eudicotyledons</taxon>
        <taxon>Gunneridae</taxon>
        <taxon>Pentapetalae</taxon>
        <taxon>asterids</taxon>
        <taxon>lamiids</taxon>
        <taxon>Solanales</taxon>
        <taxon>Solanaceae</taxon>
        <taxon>Nicotianoideae</taxon>
        <taxon>Nicotianeae</taxon>
        <taxon>Nicotiana</taxon>
    </lineage>
</organism>
<feature type="compositionally biased region" description="Basic and acidic residues" evidence="1">
    <location>
        <begin position="273"/>
        <end position="284"/>
    </location>
</feature>
<evidence type="ECO:0000256" key="1">
    <source>
        <dbReference type="SAM" id="MobiDB-lite"/>
    </source>
</evidence>
<evidence type="ECO:0000313" key="2">
    <source>
        <dbReference type="Proteomes" id="UP000189701"/>
    </source>
</evidence>
<reference evidence="2" key="1">
    <citation type="journal article" date="2013" name="Genome Biol.">
        <title>Reference genomes and transcriptomes of Nicotiana sylvestris and Nicotiana tomentosiformis.</title>
        <authorList>
            <person name="Sierro N."/>
            <person name="Battey J.N."/>
            <person name="Ouadi S."/>
            <person name="Bovet L."/>
            <person name="Goepfert S."/>
            <person name="Bakaher N."/>
            <person name="Peitsch M.C."/>
            <person name="Ivanov N.V."/>
        </authorList>
    </citation>
    <scope>NUCLEOTIDE SEQUENCE [LARGE SCALE GENOMIC DNA]</scope>
</reference>
<feature type="region of interest" description="Disordered" evidence="1">
    <location>
        <begin position="158"/>
        <end position="215"/>
    </location>
</feature>
<feature type="compositionally biased region" description="Basic and acidic residues" evidence="1">
    <location>
        <begin position="158"/>
        <end position="169"/>
    </location>
</feature>
<dbReference type="Proteomes" id="UP000189701">
    <property type="component" value="Unplaced"/>
</dbReference>
<protein>
    <submittedName>
        <fullName evidence="3">Myb-like protein D</fullName>
    </submittedName>
</protein>
<gene>
    <name evidence="3" type="primary">LOC104219444</name>
</gene>
<reference evidence="3" key="2">
    <citation type="submission" date="2025-08" db="UniProtKB">
        <authorList>
            <consortium name="RefSeq"/>
        </authorList>
    </citation>
    <scope>IDENTIFICATION</scope>
    <source>
        <tissue evidence="3">Leaf</tissue>
    </source>
</reference>
<keyword evidence="2" id="KW-1185">Reference proteome</keyword>
<feature type="compositionally biased region" description="Polar residues" evidence="1">
    <location>
        <begin position="182"/>
        <end position="194"/>
    </location>
</feature>
<dbReference type="eggNOG" id="KOG1075">
    <property type="taxonomic scope" value="Eukaryota"/>
</dbReference>
<name>A0A1U7VPV9_NICSY</name>
<dbReference type="RefSeq" id="XP_009768438.1">
    <property type="nucleotide sequence ID" value="XM_009770136.1"/>
</dbReference>
<feature type="compositionally biased region" description="Basic and acidic residues" evidence="1">
    <location>
        <begin position="325"/>
        <end position="334"/>
    </location>
</feature>
<dbReference type="KEGG" id="nsy:104219444"/>